<evidence type="ECO:0000256" key="5">
    <source>
        <dbReference type="ARBA" id="ARBA00022692"/>
    </source>
</evidence>
<dbReference type="CDD" id="cd06261">
    <property type="entry name" value="TM_PBP2"/>
    <property type="match status" value="1"/>
</dbReference>
<comment type="similarity">
    <text evidence="2">Belongs to the binding-protein-dependent transport system permease family. CysTW subfamily.</text>
</comment>
<reference evidence="11" key="1">
    <citation type="submission" date="2014-07" db="EMBL/GenBank/DDBJ databases">
        <authorList>
            <person name="Wibberg D."/>
        </authorList>
    </citation>
    <scope>NUCLEOTIDE SEQUENCE [LARGE SCALE GENOMIC DNA]</scope>
    <source>
        <strain evidence="11">DG5</strain>
    </source>
</reference>
<feature type="transmembrane region" description="Helical" evidence="8">
    <location>
        <begin position="65"/>
        <end position="85"/>
    </location>
</feature>
<dbReference type="PANTHER" id="PTHR43848">
    <property type="entry name" value="PUTRESCINE TRANSPORT SYSTEM PERMEASE PROTEIN POTI"/>
    <property type="match status" value="1"/>
</dbReference>
<evidence type="ECO:0000313" key="10">
    <source>
        <dbReference type="EMBL" id="CDZ23881.1"/>
    </source>
</evidence>
<feature type="transmembrane region" description="Helical" evidence="8">
    <location>
        <begin position="97"/>
        <end position="123"/>
    </location>
</feature>
<dbReference type="PROSITE" id="PS50928">
    <property type="entry name" value="ABC_TM1"/>
    <property type="match status" value="1"/>
</dbReference>
<keyword evidence="7 8" id="KW-0472">Membrane</keyword>
<keyword evidence="6 8" id="KW-1133">Transmembrane helix</keyword>
<dbReference type="Gene3D" id="1.10.3720.10">
    <property type="entry name" value="MetI-like"/>
    <property type="match status" value="1"/>
</dbReference>
<feature type="transmembrane region" description="Helical" evidence="8">
    <location>
        <begin position="182"/>
        <end position="207"/>
    </location>
</feature>
<feature type="transmembrane region" description="Helical" evidence="8">
    <location>
        <begin position="233"/>
        <end position="254"/>
    </location>
</feature>
<keyword evidence="3 8" id="KW-0813">Transport</keyword>
<evidence type="ECO:0000256" key="7">
    <source>
        <dbReference type="ARBA" id="ARBA00023136"/>
    </source>
</evidence>
<comment type="subcellular location">
    <subcellularLocation>
        <location evidence="1 8">Cell membrane</location>
        <topology evidence="1 8">Multi-pass membrane protein</topology>
    </subcellularLocation>
</comment>
<evidence type="ECO:0000259" key="9">
    <source>
        <dbReference type="PROSITE" id="PS50928"/>
    </source>
</evidence>
<evidence type="ECO:0000256" key="1">
    <source>
        <dbReference type="ARBA" id="ARBA00004651"/>
    </source>
</evidence>
<evidence type="ECO:0000256" key="3">
    <source>
        <dbReference type="ARBA" id="ARBA00022448"/>
    </source>
</evidence>
<dbReference type="InterPro" id="IPR035906">
    <property type="entry name" value="MetI-like_sf"/>
</dbReference>
<dbReference type="PANTHER" id="PTHR43848:SF2">
    <property type="entry name" value="PUTRESCINE TRANSPORT SYSTEM PERMEASE PROTEIN POTI"/>
    <property type="match status" value="1"/>
</dbReference>
<evidence type="ECO:0000256" key="8">
    <source>
        <dbReference type="RuleBase" id="RU363032"/>
    </source>
</evidence>
<dbReference type="STRING" id="29343.CCDG5_0752"/>
<feature type="transmembrane region" description="Helical" evidence="8">
    <location>
        <begin position="129"/>
        <end position="149"/>
    </location>
</feature>
<dbReference type="EMBL" id="LM995447">
    <property type="protein sequence ID" value="CDZ23881.1"/>
    <property type="molecule type" value="Genomic_DNA"/>
</dbReference>
<dbReference type="GO" id="GO:0005886">
    <property type="term" value="C:plasma membrane"/>
    <property type="evidence" value="ECO:0007669"/>
    <property type="project" value="UniProtKB-SubCell"/>
</dbReference>
<evidence type="ECO:0000256" key="6">
    <source>
        <dbReference type="ARBA" id="ARBA00022989"/>
    </source>
</evidence>
<dbReference type="InterPro" id="IPR051789">
    <property type="entry name" value="Bact_Polyamine_Transport"/>
</dbReference>
<evidence type="ECO:0000256" key="4">
    <source>
        <dbReference type="ARBA" id="ARBA00022475"/>
    </source>
</evidence>
<feature type="domain" description="ABC transmembrane type-1" evidence="9">
    <location>
        <begin position="61"/>
        <end position="249"/>
    </location>
</feature>
<sequence length="271" mass="30094">MRGFNRFCRIWLYIVYAILFIPIVIVVLMSFNQSEYGTFPIKFTLDWYILLFTESNLLSATWLSIWFSFVVALAAVVIGVMAAIGMRGMSKKALNMFSTLLNVPIIIPWLVLSTALLILFNAVGIGRSYIGMFLGNLTVVIPYVVLVVYGRMSGTDTMPEEAARTLGAGSLRILIDITLPEAFPAILSGGLMAFVVCFNNFVVQYYLAPFGVRTLPLEIYNMVRVGYKPDMNALASIIMLFSVILVVLVSKLGFKAGHISNLRSNMNKPVD</sequence>
<accession>A0A078KJT9</accession>
<dbReference type="Pfam" id="PF00528">
    <property type="entry name" value="BPD_transp_1"/>
    <property type="match status" value="1"/>
</dbReference>
<dbReference type="HOGENOM" id="CLU_016047_3_0_9"/>
<name>A0A078KJT9_9FIRM</name>
<protein>
    <recommendedName>
        <fullName evidence="9">ABC transmembrane type-1 domain-containing protein</fullName>
    </recommendedName>
</protein>
<dbReference type="OrthoDB" id="9782004at2"/>
<evidence type="ECO:0000256" key="2">
    <source>
        <dbReference type="ARBA" id="ARBA00007069"/>
    </source>
</evidence>
<dbReference type="Proteomes" id="UP000032431">
    <property type="component" value="Chromosome I"/>
</dbReference>
<dbReference type="InterPro" id="IPR000515">
    <property type="entry name" value="MetI-like"/>
</dbReference>
<keyword evidence="4" id="KW-1003">Cell membrane</keyword>
<keyword evidence="5 8" id="KW-0812">Transmembrane</keyword>
<dbReference type="GO" id="GO:0055085">
    <property type="term" value="P:transmembrane transport"/>
    <property type="evidence" value="ECO:0007669"/>
    <property type="project" value="InterPro"/>
</dbReference>
<feature type="transmembrane region" description="Helical" evidence="8">
    <location>
        <begin position="12"/>
        <end position="31"/>
    </location>
</feature>
<dbReference type="PATRIC" id="fig|29343.3.peg.788"/>
<organism evidence="10 11">
    <name type="scientific">[Clostridium] cellulosi</name>
    <dbReference type="NCBI Taxonomy" id="29343"/>
    <lineage>
        <taxon>Bacteria</taxon>
        <taxon>Bacillati</taxon>
        <taxon>Bacillota</taxon>
        <taxon>Clostridia</taxon>
        <taxon>Eubacteriales</taxon>
        <taxon>Oscillospiraceae</taxon>
        <taxon>Oscillospiraceae incertae sedis</taxon>
    </lineage>
</organism>
<keyword evidence="11" id="KW-1185">Reference proteome</keyword>
<proteinExistence type="inferred from homology"/>
<dbReference type="SUPFAM" id="SSF161098">
    <property type="entry name" value="MetI-like"/>
    <property type="match status" value="1"/>
</dbReference>
<evidence type="ECO:0000313" key="11">
    <source>
        <dbReference type="Proteomes" id="UP000032431"/>
    </source>
</evidence>
<dbReference type="KEGG" id="ccel:CCDG5_0752"/>
<gene>
    <name evidence="10" type="ORF">CCDG5_0752</name>
</gene>
<dbReference type="AlphaFoldDB" id="A0A078KJT9"/>